<dbReference type="Proteomes" id="UP000000437">
    <property type="component" value="Chromosome 17"/>
</dbReference>
<keyword evidence="1" id="KW-1185">Reference proteome</keyword>
<reference evidence="2" key="1">
    <citation type="submission" date="2025-08" db="UniProtKB">
        <authorList>
            <consortium name="RefSeq"/>
        </authorList>
    </citation>
    <scope>IDENTIFICATION</scope>
    <source>
        <strain evidence="2">Tuebingen</strain>
        <tissue evidence="2">Fibroblasts and whole tissue</tissue>
    </source>
</reference>
<sequence>MASLVDYEDSDSEQDCGSGAPPPYKKPFITSPSSSSSSSVASGGPCYSLSSLVAPGGPYSSSSSSSVAPSSLYSSSSMISGDPCSSSSSSVVPGGPYSSSSSSVALGGPQKRPCVQSCAVRPYVPKRQRVCAVGSLESAPPGPAVSPLLSGVSERVRPFLSGGPVRAELPRRLRCGVRGHQSPVTALQWSPEPRHSHLLLSSSMDNSCKVWDGVGSGRCLHTYSAHRGAVRDACWLADGRRLLSGSFDGTAAISDLETGQVLVRMENGFKVCCVAPRPSEPDVFLCGGFSPEVRAWDSRCCKVLHVYRSAVQQTLDLLFVNAGREFVSSTDAVSRDSADRTLIVWDFQTNAKLSNQIFHERYTCPCLTAHPLDNSFIAQTNGNYIALFSDQRPYRMNKRRRYEGHKVEGFAVHCGFSADGSVVASGSSTGSVHFYDYQSSRTLKTLQAHEHACVCVEMHPIIPGVAATADWTGQINLWT</sequence>
<dbReference type="RefSeq" id="XP_073784083.1">
    <property type="nucleotide sequence ID" value="XM_073927982.1"/>
</dbReference>
<evidence type="ECO:0000313" key="2">
    <source>
        <dbReference type="RefSeq" id="XP_073784083.1"/>
    </source>
</evidence>
<proteinExistence type="predicted"/>
<evidence type="ECO:0000313" key="1">
    <source>
        <dbReference type="Proteomes" id="UP000000437"/>
    </source>
</evidence>
<organism evidence="1 2">
    <name type="scientific">Danio rerio</name>
    <name type="common">Zebrafish</name>
    <name type="synonym">Brachydanio rerio</name>
    <dbReference type="NCBI Taxonomy" id="7955"/>
    <lineage>
        <taxon>Eukaryota</taxon>
        <taxon>Metazoa</taxon>
        <taxon>Chordata</taxon>
        <taxon>Craniata</taxon>
        <taxon>Vertebrata</taxon>
        <taxon>Euteleostomi</taxon>
        <taxon>Actinopterygii</taxon>
        <taxon>Neopterygii</taxon>
        <taxon>Teleostei</taxon>
        <taxon>Ostariophysi</taxon>
        <taxon>Cypriniformes</taxon>
        <taxon>Danionidae</taxon>
        <taxon>Danioninae</taxon>
        <taxon>Danio</taxon>
    </lineage>
</organism>
<gene>
    <name evidence="2" type="primary">wdr25</name>
</gene>
<accession>A0AC58HQ03</accession>
<protein>
    <submittedName>
        <fullName evidence="2">WD repeat-containing protein 25 isoform X1</fullName>
    </submittedName>
</protein>
<name>A0AC58HQ03_DANRE</name>